<comment type="caution">
    <text evidence="4">The sequence shown here is derived from an EMBL/GenBank/DDBJ whole genome shotgun (WGS) entry which is preliminary data.</text>
</comment>
<dbReference type="Pfam" id="PF07501">
    <property type="entry name" value="G5"/>
    <property type="match status" value="1"/>
</dbReference>
<protein>
    <submittedName>
        <fullName evidence="4">Vancomycin resistance protein YoaR</fullName>
    </submittedName>
</protein>
<evidence type="ECO:0000259" key="3">
    <source>
        <dbReference type="PROSITE" id="PS51109"/>
    </source>
</evidence>
<dbReference type="Gene3D" id="2.20.230.10">
    <property type="entry name" value="Resuscitation-promoting factor rpfb"/>
    <property type="match status" value="1"/>
</dbReference>
<accession>A0A4R3L031</accession>
<dbReference type="OrthoDB" id="9797191at2"/>
<feature type="transmembrane region" description="Helical" evidence="2">
    <location>
        <begin position="12"/>
        <end position="31"/>
    </location>
</feature>
<dbReference type="Proteomes" id="UP000294567">
    <property type="component" value="Unassembled WGS sequence"/>
</dbReference>
<evidence type="ECO:0000313" key="4">
    <source>
        <dbReference type="EMBL" id="TCS90769.1"/>
    </source>
</evidence>
<dbReference type="InterPro" id="IPR011098">
    <property type="entry name" value="G5_dom"/>
</dbReference>
<dbReference type="EMBL" id="SMAE01000003">
    <property type="protein sequence ID" value="TCS90769.1"/>
    <property type="molecule type" value="Genomic_DNA"/>
</dbReference>
<dbReference type="RefSeq" id="WP_132026415.1">
    <property type="nucleotide sequence ID" value="NZ_CP068564.1"/>
</dbReference>
<keyword evidence="2" id="KW-1133">Transmembrane helix</keyword>
<evidence type="ECO:0000256" key="2">
    <source>
        <dbReference type="SAM" id="Phobius"/>
    </source>
</evidence>
<dbReference type="PANTHER" id="PTHR35788">
    <property type="entry name" value="EXPORTED PROTEIN-RELATED"/>
    <property type="match status" value="1"/>
</dbReference>
<name>A0A4R3L031_9FIRM</name>
<keyword evidence="5" id="KW-1185">Reference proteome</keyword>
<dbReference type="InterPro" id="IPR022029">
    <property type="entry name" value="YoaR-like_PG-bd"/>
</dbReference>
<proteinExistence type="predicted"/>
<dbReference type="SMART" id="SM01208">
    <property type="entry name" value="G5"/>
    <property type="match status" value="1"/>
</dbReference>
<dbReference type="Pfam" id="PF12229">
    <property type="entry name" value="PG_binding_4"/>
    <property type="match status" value="1"/>
</dbReference>
<feature type="domain" description="G5" evidence="3">
    <location>
        <begin position="369"/>
        <end position="448"/>
    </location>
</feature>
<evidence type="ECO:0000313" key="5">
    <source>
        <dbReference type="Proteomes" id="UP000294567"/>
    </source>
</evidence>
<dbReference type="Pfam" id="PF04294">
    <property type="entry name" value="VanW"/>
    <property type="match status" value="1"/>
</dbReference>
<gene>
    <name evidence="4" type="ORF">EDD65_10375</name>
</gene>
<organism evidence="4 5">
    <name type="scientific">Keratinibaculum paraultunense</name>
    <dbReference type="NCBI Taxonomy" id="1278232"/>
    <lineage>
        <taxon>Bacteria</taxon>
        <taxon>Bacillati</taxon>
        <taxon>Bacillota</taxon>
        <taxon>Tissierellia</taxon>
        <taxon>Tissierellales</taxon>
        <taxon>Tepidimicrobiaceae</taxon>
        <taxon>Keratinibaculum</taxon>
    </lineage>
</organism>
<dbReference type="AlphaFoldDB" id="A0A4R3L031"/>
<evidence type="ECO:0000256" key="1">
    <source>
        <dbReference type="ARBA" id="ARBA00022729"/>
    </source>
</evidence>
<dbReference type="PANTHER" id="PTHR35788:SF1">
    <property type="entry name" value="EXPORTED PROTEIN"/>
    <property type="match status" value="1"/>
</dbReference>
<keyword evidence="2" id="KW-0472">Membrane</keyword>
<sequence>MERTKKRSLNLLILLISITAIILGLGAYGYYKVLSTNQIYEGVSVDEFDLSFKTKEEALNFIRSSKEKELDEKNMVLSYEDKVYDINIREFDFKYNYDDAVNKAYSIGRKGNIINRITDIIDTKKNGVNISLNSSYDKNKINEFAGRIAQEIDLEMKEAEFHFNNGNITITDEVIGKKVKQEELIQLIENNIYDLNPIEIPVEIIKPTRTRELLSRINGVIAEYFTSFKGSKKERIENIKISAQALSKKIIMPGEIFSFNEVVGPRKKEFGYKEANIIKKGEFIPDVGGGVCQTSTTLYNALLLADVEIIERSPHSVPVKYVNLGQDAAVSYGFLDLKFRNNFDFPLFIHSRIMGDRLHIYIYGDKASKNYSIKIEPKVVETIEPKEEIVEDSALEPGTKELVQEGRKGYKVHTYKHIIKNGKIVETKLISRDFYKPRNYIYKTGRGSHEQEITIDEKE</sequence>
<keyword evidence="2" id="KW-0812">Transmembrane</keyword>
<dbReference type="PROSITE" id="PS51109">
    <property type="entry name" value="G5"/>
    <property type="match status" value="1"/>
</dbReference>
<keyword evidence="1" id="KW-0732">Signal</keyword>
<dbReference type="InterPro" id="IPR007391">
    <property type="entry name" value="Vancomycin_resist_VanW"/>
</dbReference>
<reference evidence="4 5" key="1">
    <citation type="submission" date="2019-03" db="EMBL/GenBank/DDBJ databases">
        <title>Genomic Encyclopedia of Type Strains, Phase IV (KMG-IV): sequencing the most valuable type-strain genomes for metagenomic binning, comparative biology and taxonomic classification.</title>
        <authorList>
            <person name="Goeker M."/>
        </authorList>
    </citation>
    <scope>NUCLEOTIDE SEQUENCE [LARGE SCALE GENOMIC DNA]</scope>
    <source>
        <strain evidence="4 5">DSM 26752</strain>
    </source>
</reference>
<dbReference type="InterPro" id="IPR052913">
    <property type="entry name" value="Glycopeptide_resist_protein"/>
</dbReference>